<reference evidence="1 2" key="1">
    <citation type="submission" date="2021-06" db="EMBL/GenBank/DDBJ databases">
        <title>Caerostris darwini draft genome.</title>
        <authorList>
            <person name="Kono N."/>
            <person name="Arakawa K."/>
        </authorList>
    </citation>
    <scope>NUCLEOTIDE SEQUENCE [LARGE SCALE GENOMIC DNA]</scope>
</reference>
<name>A0AAV4RPK4_9ARAC</name>
<gene>
    <name evidence="1" type="ORF">CDAR_431331</name>
</gene>
<comment type="caution">
    <text evidence="1">The sequence shown here is derived from an EMBL/GenBank/DDBJ whole genome shotgun (WGS) entry which is preliminary data.</text>
</comment>
<dbReference type="AlphaFoldDB" id="A0AAV4RPK4"/>
<accession>A0AAV4RPK4</accession>
<sequence length="131" mass="14450">MLRCTRHSSPPTSPYRVPLQLNFHVVVCDQASAAGDRCCLPVGFSRPLSVFTGLGVGHTIPKSIPPFPKNEINKKLLFGSYTEFGVHEPMGGERIGDGVSLKVGHAPLPLFGWMELFLVVEFIFTFLFCDQ</sequence>
<keyword evidence="2" id="KW-1185">Reference proteome</keyword>
<organism evidence="1 2">
    <name type="scientific">Caerostris darwini</name>
    <dbReference type="NCBI Taxonomy" id="1538125"/>
    <lineage>
        <taxon>Eukaryota</taxon>
        <taxon>Metazoa</taxon>
        <taxon>Ecdysozoa</taxon>
        <taxon>Arthropoda</taxon>
        <taxon>Chelicerata</taxon>
        <taxon>Arachnida</taxon>
        <taxon>Araneae</taxon>
        <taxon>Araneomorphae</taxon>
        <taxon>Entelegynae</taxon>
        <taxon>Araneoidea</taxon>
        <taxon>Araneidae</taxon>
        <taxon>Caerostris</taxon>
    </lineage>
</organism>
<protein>
    <submittedName>
        <fullName evidence="1">Uncharacterized protein</fullName>
    </submittedName>
</protein>
<proteinExistence type="predicted"/>
<evidence type="ECO:0000313" key="1">
    <source>
        <dbReference type="EMBL" id="GIY23317.1"/>
    </source>
</evidence>
<dbReference type="EMBL" id="BPLQ01006531">
    <property type="protein sequence ID" value="GIY23317.1"/>
    <property type="molecule type" value="Genomic_DNA"/>
</dbReference>
<dbReference type="Proteomes" id="UP001054837">
    <property type="component" value="Unassembled WGS sequence"/>
</dbReference>
<evidence type="ECO:0000313" key="2">
    <source>
        <dbReference type="Proteomes" id="UP001054837"/>
    </source>
</evidence>